<evidence type="ECO:0000256" key="1">
    <source>
        <dbReference type="PROSITE-ProRule" id="PRU00473"/>
    </source>
</evidence>
<dbReference type="Proteomes" id="UP000010321">
    <property type="component" value="Unassembled WGS sequence"/>
</dbReference>
<evidence type="ECO:0000256" key="2">
    <source>
        <dbReference type="SAM" id="Coils"/>
    </source>
</evidence>
<dbReference type="InterPro" id="IPR050330">
    <property type="entry name" value="Bact_OuterMem_StrucFunc"/>
</dbReference>
<dbReference type="PANTHER" id="PTHR30329">
    <property type="entry name" value="STATOR ELEMENT OF FLAGELLAR MOTOR COMPLEX"/>
    <property type="match status" value="1"/>
</dbReference>
<keyword evidence="1" id="KW-0472">Membrane</keyword>
<dbReference type="Gene3D" id="3.30.1330.60">
    <property type="entry name" value="OmpA-like domain"/>
    <property type="match status" value="1"/>
</dbReference>
<keyword evidence="2" id="KW-0175">Coiled coil</keyword>
<keyword evidence="3" id="KW-0732">Signal</keyword>
<dbReference type="SUPFAM" id="SSF56925">
    <property type="entry name" value="OMPA-like"/>
    <property type="match status" value="1"/>
</dbReference>
<feature type="domain" description="OmpA-like" evidence="4">
    <location>
        <begin position="299"/>
        <end position="410"/>
    </location>
</feature>
<dbReference type="InterPro" id="IPR006665">
    <property type="entry name" value="OmpA-like"/>
</dbReference>
<evidence type="ECO:0000313" key="6">
    <source>
        <dbReference type="Proteomes" id="UP000010321"/>
    </source>
</evidence>
<dbReference type="PANTHER" id="PTHR30329:SF21">
    <property type="entry name" value="LIPOPROTEIN YIAD-RELATED"/>
    <property type="match status" value="1"/>
</dbReference>
<name>A0ABN0CKZ3_9BACE</name>
<proteinExistence type="predicted"/>
<reference evidence="5 6" key="1">
    <citation type="submission" date="2011-02" db="EMBL/GenBank/DDBJ databases">
        <authorList>
            <person name="Weinstock G."/>
            <person name="Sodergren E."/>
            <person name="Clifton S."/>
            <person name="Fulton L."/>
            <person name="Fulton B."/>
            <person name="Courtney L."/>
            <person name="Fronick C."/>
            <person name="Harrison M."/>
            <person name="Strong C."/>
            <person name="Farmer C."/>
            <person name="Delahaunty K."/>
            <person name="Markovic C."/>
            <person name="Hall O."/>
            <person name="Minx P."/>
            <person name="Tomlinson C."/>
            <person name="Mitreva M."/>
            <person name="Hou S."/>
            <person name="Chen J."/>
            <person name="Wollam A."/>
            <person name="Pepin K.H."/>
            <person name="Johnson M."/>
            <person name="Bhonagiri V."/>
            <person name="Zhang X."/>
            <person name="Suruliraj S."/>
            <person name="Warren W."/>
            <person name="Chinwalla A."/>
            <person name="Mardis E.R."/>
            <person name="Wilson R.K."/>
        </authorList>
    </citation>
    <scope>NUCLEOTIDE SEQUENCE [LARGE SCALE GENOMIC DNA]</scope>
    <source>
        <strain evidence="5 6">YIT 12056</strain>
    </source>
</reference>
<feature type="signal peptide" evidence="3">
    <location>
        <begin position="1"/>
        <end position="33"/>
    </location>
</feature>
<dbReference type="InterPro" id="IPR036737">
    <property type="entry name" value="OmpA-like_sf"/>
</dbReference>
<gene>
    <name evidence="5" type="ORF">HMPREF9445_02730</name>
</gene>
<dbReference type="Pfam" id="PF00691">
    <property type="entry name" value="OmpA"/>
    <property type="match status" value="1"/>
</dbReference>
<dbReference type="CDD" id="cd07185">
    <property type="entry name" value="OmpA_C-like"/>
    <property type="match status" value="1"/>
</dbReference>
<evidence type="ECO:0000256" key="3">
    <source>
        <dbReference type="SAM" id="SignalP"/>
    </source>
</evidence>
<dbReference type="InterPro" id="IPR011250">
    <property type="entry name" value="OMP/PagP_B-barrel"/>
</dbReference>
<feature type="chain" id="PRO_5045591662" evidence="3">
    <location>
        <begin position="34"/>
        <end position="410"/>
    </location>
</feature>
<keyword evidence="6" id="KW-1185">Reference proteome</keyword>
<accession>A0ABN0CKZ3</accession>
<evidence type="ECO:0000259" key="4">
    <source>
        <dbReference type="PROSITE" id="PS51123"/>
    </source>
</evidence>
<dbReference type="EMBL" id="AFBM01000030">
    <property type="protein sequence ID" value="EGF50148.1"/>
    <property type="molecule type" value="Genomic_DNA"/>
</dbReference>
<feature type="coiled-coil region" evidence="2">
    <location>
        <begin position="262"/>
        <end position="289"/>
    </location>
</feature>
<organism evidence="5 6">
    <name type="scientific">Bacteroides clarus YIT 12056</name>
    <dbReference type="NCBI Taxonomy" id="762984"/>
    <lineage>
        <taxon>Bacteria</taxon>
        <taxon>Pseudomonadati</taxon>
        <taxon>Bacteroidota</taxon>
        <taxon>Bacteroidia</taxon>
        <taxon>Bacteroidales</taxon>
        <taxon>Bacteroidaceae</taxon>
        <taxon>Bacteroides</taxon>
    </lineage>
</organism>
<evidence type="ECO:0000313" key="5">
    <source>
        <dbReference type="EMBL" id="EGF50148.1"/>
    </source>
</evidence>
<protein>
    <submittedName>
        <fullName evidence="5">OmpA family protein</fullName>
    </submittedName>
</protein>
<sequence length="410" mass="45307">MIKNLINQLNYLRYMKKILMLLALAGVSSAAMAQQKPVVVEQVDIIQVQDKYQVITNPFWSNWFFSIGGGASVMYGDNDQELGDFGKRISPTMNISVGKWFTPGLGLRLQYSGLQAKGFTADPLADYVKGTQRENGSYKQRFDYMNFHGDVMFNLNALFGGYNQDRVYEIIPYLGAGITHNYTKPHRQALSVNAGIINRFRISNAIDINLELSAMGVEDKFDGTVAGKGYDGVFSATLGLTYHFPKRGFNRPMPQLISALELSAMQQQMAEMAAANQQLESALTAAQNRPVEVTETEVVVTDPNIAPRTVFFKIGSAELSPREVMNISYLAKQMQEFPNATYTVNGYADSATGTPEFNKELSLKRAQAVVDVLVKDYGIPANRLKVSADGGVDKFGQPILNRVVLVKSAN</sequence>
<comment type="caution">
    <text evidence="5">The sequence shown here is derived from an EMBL/GenBank/DDBJ whole genome shotgun (WGS) entry which is preliminary data.</text>
</comment>
<dbReference type="SUPFAM" id="SSF103088">
    <property type="entry name" value="OmpA-like"/>
    <property type="match status" value="1"/>
</dbReference>
<dbReference type="PROSITE" id="PS51123">
    <property type="entry name" value="OMPA_2"/>
    <property type="match status" value="1"/>
</dbReference>